<dbReference type="EMBL" id="FNPI01000007">
    <property type="protein sequence ID" value="SDZ20358.1"/>
    <property type="molecule type" value="Genomic_DNA"/>
</dbReference>
<sequence>MADDWNKKFVLKHKNVPVVELELDEATGAISAIGHVYDERHVPVGIPVKKVVSIAPHSMNGGGGAPFLPAGTVLKKH</sequence>
<dbReference type="AlphaFoldDB" id="A0A1H3R559"/>
<evidence type="ECO:0000313" key="1">
    <source>
        <dbReference type="EMBL" id="SDZ20358.1"/>
    </source>
</evidence>
<gene>
    <name evidence="1" type="ORF">SAMN05421736_107183</name>
</gene>
<protein>
    <submittedName>
        <fullName evidence="1">Uncharacterized protein</fullName>
    </submittedName>
</protein>
<keyword evidence="2" id="KW-1185">Reference proteome</keyword>
<name>A0A1H3R559_9BACI</name>
<organism evidence="1 2">
    <name type="scientific">Evansella caseinilytica</name>
    <dbReference type="NCBI Taxonomy" id="1503961"/>
    <lineage>
        <taxon>Bacteria</taxon>
        <taxon>Bacillati</taxon>
        <taxon>Bacillota</taxon>
        <taxon>Bacilli</taxon>
        <taxon>Bacillales</taxon>
        <taxon>Bacillaceae</taxon>
        <taxon>Evansella</taxon>
    </lineage>
</organism>
<evidence type="ECO:0000313" key="2">
    <source>
        <dbReference type="Proteomes" id="UP000198935"/>
    </source>
</evidence>
<proteinExistence type="predicted"/>
<dbReference type="STRING" id="1503961.SAMN05421736_107183"/>
<dbReference type="Proteomes" id="UP000198935">
    <property type="component" value="Unassembled WGS sequence"/>
</dbReference>
<accession>A0A1H3R559</accession>
<reference evidence="2" key="1">
    <citation type="submission" date="2016-10" db="EMBL/GenBank/DDBJ databases">
        <authorList>
            <person name="Varghese N."/>
            <person name="Submissions S."/>
        </authorList>
    </citation>
    <scope>NUCLEOTIDE SEQUENCE [LARGE SCALE GENOMIC DNA]</scope>
    <source>
        <strain evidence="2">SP</strain>
    </source>
</reference>